<name>A0ABQ1VAF6_9NOCA</name>
<dbReference type="Proteomes" id="UP000632454">
    <property type="component" value="Unassembled WGS sequence"/>
</dbReference>
<dbReference type="CDD" id="cd07035">
    <property type="entry name" value="TPP_PYR_POX_like"/>
    <property type="match status" value="1"/>
</dbReference>
<keyword evidence="6" id="KW-0274">FAD</keyword>
<comment type="pathway">
    <text evidence="1">Amino-acid biosynthesis; L-isoleucine biosynthesis; L-isoleucine from 2-oxobutanoate: step 1/4.</text>
</comment>
<evidence type="ECO:0000256" key="7">
    <source>
        <dbReference type="ARBA" id="ARBA00023052"/>
    </source>
</evidence>
<dbReference type="InterPro" id="IPR045229">
    <property type="entry name" value="TPP_enz"/>
</dbReference>
<dbReference type="PANTHER" id="PTHR18968">
    <property type="entry name" value="THIAMINE PYROPHOSPHATE ENZYMES"/>
    <property type="match status" value="1"/>
</dbReference>
<dbReference type="EMBL" id="BMCS01000003">
    <property type="protein sequence ID" value="GGF43590.1"/>
    <property type="molecule type" value="Genomic_DNA"/>
</dbReference>
<dbReference type="NCBIfam" id="NF005760">
    <property type="entry name" value="PRK07586.1"/>
    <property type="match status" value="1"/>
</dbReference>
<feature type="domain" description="Thiamine pyrophosphate enzyme N-terminal TPP-binding" evidence="11">
    <location>
        <begin position="3"/>
        <end position="107"/>
    </location>
</feature>
<comment type="pathway">
    <text evidence="2">Amino-acid biosynthesis; L-valine biosynthesis; L-valine from pyruvate: step 1/4.</text>
</comment>
<dbReference type="Pfam" id="PF02776">
    <property type="entry name" value="TPP_enzyme_N"/>
    <property type="match status" value="1"/>
</dbReference>
<dbReference type="EC" id="2.2.1.6" evidence="4"/>
<evidence type="ECO:0000256" key="4">
    <source>
        <dbReference type="ARBA" id="ARBA00013145"/>
    </source>
</evidence>
<organism evidence="12 13">
    <name type="scientific">Williamsia phyllosphaerae</name>
    <dbReference type="NCBI Taxonomy" id="885042"/>
    <lineage>
        <taxon>Bacteria</taxon>
        <taxon>Bacillati</taxon>
        <taxon>Actinomycetota</taxon>
        <taxon>Actinomycetes</taxon>
        <taxon>Mycobacteriales</taxon>
        <taxon>Nocardiaceae</taxon>
        <taxon>Williamsia</taxon>
    </lineage>
</organism>
<evidence type="ECO:0000259" key="10">
    <source>
        <dbReference type="Pfam" id="PF02775"/>
    </source>
</evidence>
<dbReference type="SUPFAM" id="SSF52467">
    <property type="entry name" value="DHS-like NAD/FAD-binding domain"/>
    <property type="match status" value="1"/>
</dbReference>
<comment type="catalytic activity">
    <reaction evidence="9">
        <text>2 pyruvate + H(+) = (2S)-2-acetolactate + CO2</text>
        <dbReference type="Rhea" id="RHEA:25249"/>
        <dbReference type="ChEBI" id="CHEBI:15361"/>
        <dbReference type="ChEBI" id="CHEBI:15378"/>
        <dbReference type="ChEBI" id="CHEBI:16526"/>
        <dbReference type="ChEBI" id="CHEBI:58476"/>
        <dbReference type="EC" id="2.2.1.6"/>
    </reaction>
</comment>
<keyword evidence="8" id="KW-0100">Branched-chain amino acid biosynthesis</keyword>
<proteinExistence type="inferred from homology"/>
<evidence type="ECO:0000256" key="2">
    <source>
        <dbReference type="ARBA" id="ARBA00005025"/>
    </source>
</evidence>
<dbReference type="SUPFAM" id="SSF52518">
    <property type="entry name" value="Thiamin diphosphate-binding fold (THDP-binding)"/>
    <property type="match status" value="2"/>
</dbReference>
<dbReference type="CDD" id="cd02002">
    <property type="entry name" value="TPP_BFDC"/>
    <property type="match status" value="1"/>
</dbReference>
<evidence type="ECO:0000256" key="6">
    <source>
        <dbReference type="ARBA" id="ARBA00022827"/>
    </source>
</evidence>
<protein>
    <recommendedName>
        <fullName evidence="4">acetolactate synthase</fullName>
        <ecNumber evidence="4">2.2.1.6</ecNumber>
    </recommendedName>
</protein>
<comment type="similarity">
    <text evidence="3">Belongs to the TPP enzyme family.</text>
</comment>
<dbReference type="Pfam" id="PF02775">
    <property type="entry name" value="TPP_enzyme_C"/>
    <property type="match status" value="1"/>
</dbReference>
<dbReference type="PANTHER" id="PTHR18968:SF86">
    <property type="entry name" value="ACETOLACTATE SYNTHASE LARGE SUBUNIT ILVX-RELATED"/>
    <property type="match status" value="1"/>
</dbReference>
<dbReference type="Gene3D" id="3.40.50.1220">
    <property type="entry name" value="TPP-binding domain"/>
    <property type="match status" value="1"/>
</dbReference>
<keyword evidence="8" id="KW-0028">Amino-acid biosynthesis</keyword>
<evidence type="ECO:0000256" key="1">
    <source>
        <dbReference type="ARBA" id="ARBA00004974"/>
    </source>
</evidence>
<evidence type="ECO:0000313" key="13">
    <source>
        <dbReference type="Proteomes" id="UP000632454"/>
    </source>
</evidence>
<dbReference type="RefSeq" id="WP_188492968.1">
    <property type="nucleotide sequence ID" value="NZ_BMCS01000003.1"/>
</dbReference>
<keyword evidence="13" id="KW-1185">Reference proteome</keyword>
<dbReference type="InterPro" id="IPR029035">
    <property type="entry name" value="DHS-like_NAD/FAD-binding_dom"/>
</dbReference>
<dbReference type="Gene3D" id="3.40.50.970">
    <property type="match status" value="2"/>
</dbReference>
<accession>A0ABQ1VAF6</accession>
<evidence type="ECO:0000259" key="11">
    <source>
        <dbReference type="Pfam" id="PF02776"/>
    </source>
</evidence>
<dbReference type="InterPro" id="IPR029061">
    <property type="entry name" value="THDP-binding"/>
</dbReference>
<keyword evidence="7" id="KW-0786">Thiamine pyrophosphate</keyword>
<sequence>MTNGANAVINSLVESGVQVCFGNPGTSEMHFVAALDAVPQMRAVLCLFEGVVTGAADGYARVADRPAATLLHLGPGMANGLANLHNARRAHTPVVNIVGDHATHHHRYDAPLESDIATLGSWLQGWTRTATSTETVGQDVVDAVAASTDGAGQIATVILPADISWTSGGTVGTAVPPVPRVVPDGQVIAEVADVLTSGAKTVILIGADATRVDGLLAVSRIANATGATVLVETFPAALDRGAGVPGFDRLGYLAEAAQAQLEGTEHLVLIGTRSPVSFFAYPDKASDLVPEGAQVHTLVDIRDDVLGAVTALAGKVAAEHTATVQDRVEVDVPTGDLTLANWVQVVGAVLPENTIISDEANTSGLMLPAATAGAPRHRVLTLTGGAIGQGLPVAVGAAIAAPDRPVLALQSDGSALYTISALWTMARENLNVTTVLLNNSAYAILRMELQRVGAQSGGEKANSLLDLSRPDMDFVAISQGFGVPAVRVTTAEALATELTRAFAEEGPHLIEAMIPPLL</sequence>
<evidence type="ECO:0000256" key="3">
    <source>
        <dbReference type="ARBA" id="ARBA00007812"/>
    </source>
</evidence>
<evidence type="ECO:0000313" key="12">
    <source>
        <dbReference type="EMBL" id="GGF43590.1"/>
    </source>
</evidence>
<dbReference type="InterPro" id="IPR011766">
    <property type="entry name" value="TPP_enzyme_TPP-bd"/>
</dbReference>
<dbReference type="InterPro" id="IPR012001">
    <property type="entry name" value="Thiamin_PyroP_enz_TPP-bd_dom"/>
</dbReference>
<evidence type="ECO:0000256" key="5">
    <source>
        <dbReference type="ARBA" id="ARBA00022630"/>
    </source>
</evidence>
<reference evidence="13" key="1">
    <citation type="journal article" date="2019" name="Int. J. Syst. Evol. Microbiol.">
        <title>The Global Catalogue of Microorganisms (GCM) 10K type strain sequencing project: providing services to taxonomists for standard genome sequencing and annotation.</title>
        <authorList>
            <consortium name="The Broad Institute Genomics Platform"/>
            <consortium name="The Broad Institute Genome Sequencing Center for Infectious Disease"/>
            <person name="Wu L."/>
            <person name="Ma J."/>
        </authorList>
    </citation>
    <scope>NUCLEOTIDE SEQUENCE [LARGE SCALE GENOMIC DNA]</scope>
    <source>
        <strain evidence="13">CCM 7855</strain>
    </source>
</reference>
<evidence type="ECO:0000256" key="9">
    <source>
        <dbReference type="ARBA" id="ARBA00048670"/>
    </source>
</evidence>
<keyword evidence="5" id="KW-0285">Flavoprotein</keyword>
<evidence type="ECO:0000256" key="8">
    <source>
        <dbReference type="ARBA" id="ARBA00023304"/>
    </source>
</evidence>
<gene>
    <name evidence="12" type="primary">ilvB</name>
    <name evidence="12" type="ORF">GCM10007298_44120</name>
</gene>
<comment type="caution">
    <text evidence="12">The sequence shown here is derived from an EMBL/GenBank/DDBJ whole genome shotgun (WGS) entry which is preliminary data.</text>
</comment>
<feature type="domain" description="Thiamine pyrophosphate enzyme TPP-binding" evidence="10">
    <location>
        <begin position="375"/>
        <end position="511"/>
    </location>
</feature>